<sequence length="434" mass="50584">MNSIAITVSIFEKFEIRSCVKWILANEFKCLALQFPDNDLSYSADVLSCLQSELTSNVVEFYIIGDTNNQCCNDLINVQYCHAEALIHYGHSCLSATLPSPLPIYYVFYQQPLDNLTFPHSDKFCLVYYDPCYSEAIDKLRNEQSLERIIYSRIDVLTKEKNDNQFTLYGRSVSSLPHDLDSSLYSIFYIARDADSMSLTNFRLYFHTYEFYSYNFHSKQFDLYPSTSKQLQKRLYLIECAKQTSVYGLLVNSTSLLNQSDTIHRILSYLKQLFHRNDKTYYILLMNTMSISKMNNFSSINCYVLCSSCSENQWYQQKQFNIPLISVYDLYLAFSSDNSWNNYSLDLEHILKHLSTFEEDKEEYLSTKTNELVLKHPNHLVQMSDSNHQPYQRTWWGLELTTSKTSVDENDQKSVAELKHGKSGIAAGYDHELI</sequence>
<dbReference type="InterPro" id="IPR042265">
    <property type="entry name" value="DPH1/DPH2_3"/>
</dbReference>
<evidence type="ECO:0000256" key="5">
    <source>
        <dbReference type="ARBA" id="ARBA00023004"/>
    </source>
</evidence>
<evidence type="ECO:0000256" key="1">
    <source>
        <dbReference type="ARBA" id="ARBA00001966"/>
    </source>
</evidence>
<dbReference type="EMBL" id="CAJOBC010002186">
    <property type="protein sequence ID" value="CAF3720231.1"/>
    <property type="molecule type" value="Genomic_DNA"/>
</dbReference>
<dbReference type="Proteomes" id="UP000663829">
    <property type="component" value="Unassembled WGS sequence"/>
</dbReference>
<keyword evidence="6" id="KW-0411">Iron-sulfur</keyword>
<dbReference type="Gene3D" id="3.40.50.11840">
    <property type="entry name" value="Diphthamide synthesis DPH1/DPH2 domain 1"/>
    <property type="match status" value="1"/>
</dbReference>
<dbReference type="Gene3D" id="3.40.50.11860">
    <property type="entry name" value="Diphthamide synthesis DPH1/DPH2 domain 3"/>
    <property type="match status" value="1"/>
</dbReference>
<dbReference type="EMBL" id="CAJOBA010001888">
    <property type="protein sequence ID" value="CAF3619417.1"/>
    <property type="molecule type" value="Genomic_DNA"/>
</dbReference>
<dbReference type="GO" id="GO:0046872">
    <property type="term" value="F:metal ion binding"/>
    <property type="evidence" value="ECO:0007669"/>
    <property type="project" value="UniProtKB-KW"/>
</dbReference>
<dbReference type="EMBL" id="CAJNOK010001888">
    <property type="protein sequence ID" value="CAF0834670.1"/>
    <property type="molecule type" value="Genomic_DNA"/>
</dbReference>
<dbReference type="GO" id="GO:0051536">
    <property type="term" value="F:iron-sulfur cluster binding"/>
    <property type="evidence" value="ECO:0007669"/>
    <property type="project" value="UniProtKB-KW"/>
</dbReference>
<dbReference type="OrthoDB" id="449241at2759"/>
<evidence type="ECO:0000313" key="11">
    <source>
        <dbReference type="Proteomes" id="UP000663829"/>
    </source>
</evidence>
<evidence type="ECO:0000313" key="9">
    <source>
        <dbReference type="EMBL" id="CAF3619417.1"/>
    </source>
</evidence>
<evidence type="ECO:0008006" key="12">
    <source>
        <dbReference type="Google" id="ProtNLM"/>
    </source>
</evidence>
<organism evidence="8 11">
    <name type="scientific">Didymodactylos carnosus</name>
    <dbReference type="NCBI Taxonomy" id="1234261"/>
    <lineage>
        <taxon>Eukaryota</taxon>
        <taxon>Metazoa</taxon>
        <taxon>Spiralia</taxon>
        <taxon>Gnathifera</taxon>
        <taxon>Rotifera</taxon>
        <taxon>Eurotatoria</taxon>
        <taxon>Bdelloidea</taxon>
        <taxon>Philodinida</taxon>
        <taxon>Philodinidae</taxon>
        <taxon>Didymodactylos</taxon>
    </lineage>
</organism>
<evidence type="ECO:0000256" key="3">
    <source>
        <dbReference type="ARBA" id="ARBA00006179"/>
    </source>
</evidence>
<proteinExistence type="inferred from homology"/>
<evidence type="ECO:0000313" key="7">
    <source>
        <dbReference type="EMBL" id="CAF0834670.1"/>
    </source>
</evidence>
<dbReference type="InterPro" id="IPR016435">
    <property type="entry name" value="DPH1/DPH2"/>
</dbReference>
<dbReference type="PANTHER" id="PTHR10762">
    <property type="entry name" value="DIPHTHAMIDE BIOSYNTHESIS PROTEIN"/>
    <property type="match status" value="1"/>
</dbReference>
<dbReference type="Pfam" id="PF01866">
    <property type="entry name" value="Diphthamide_syn"/>
    <property type="match status" value="1"/>
</dbReference>
<comment type="caution">
    <text evidence="8">The sequence shown here is derived from an EMBL/GenBank/DDBJ whole genome shotgun (WGS) entry which is preliminary data.</text>
</comment>
<dbReference type="FunFam" id="3.40.50.11860:FF:000001">
    <property type="entry name" value="2-(3-amino-3-carboxypropyl)histidine synthase subunit 2"/>
    <property type="match status" value="1"/>
</dbReference>
<dbReference type="UniPathway" id="UPA00559"/>
<keyword evidence="11" id="KW-1185">Reference proteome</keyword>
<dbReference type="EMBL" id="CAJNOQ010002186">
    <property type="protein sequence ID" value="CAF0943958.1"/>
    <property type="molecule type" value="Genomic_DNA"/>
</dbReference>
<dbReference type="GO" id="GO:0090560">
    <property type="term" value="F:2-(3-amino-3-carboxypropyl)histidine synthase activity"/>
    <property type="evidence" value="ECO:0007669"/>
    <property type="project" value="InterPro"/>
</dbReference>
<accession>A0A814CPA0</accession>
<dbReference type="InterPro" id="IPR042263">
    <property type="entry name" value="DPH1/DPH2_1"/>
</dbReference>
<dbReference type="Proteomes" id="UP000682733">
    <property type="component" value="Unassembled WGS sequence"/>
</dbReference>
<gene>
    <name evidence="8" type="ORF">GPM918_LOCUS10865</name>
    <name evidence="7" type="ORF">OVA965_LOCUS6326</name>
    <name evidence="10" type="ORF">SRO942_LOCUS10866</name>
    <name evidence="9" type="ORF">TMI583_LOCUS6322</name>
</gene>
<protein>
    <recommendedName>
        <fullName evidence="12">2-(3-amino-3-carboxypropyl)histidine synthase subunit 2</fullName>
    </recommendedName>
</protein>
<comment type="pathway">
    <text evidence="2">Protein modification; peptidyl-diphthamide biosynthesis.</text>
</comment>
<dbReference type="NCBIfam" id="TIGR00322">
    <property type="entry name" value="diphth2_R"/>
    <property type="match status" value="1"/>
</dbReference>
<dbReference type="PANTHER" id="PTHR10762:SF2">
    <property type="entry name" value="2-(3-AMINO-3-CARBOXYPROPYL)HISTIDINE SYNTHASE SUBUNIT 2"/>
    <property type="match status" value="1"/>
</dbReference>
<name>A0A814CPA0_9BILA</name>
<keyword evidence="4" id="KW-0479">Metal-binding</keyword>
<dbReference type="SFLD" id="SFLDG01121">
    <property type="entry name" value="Diphthamide_biosynthesis"/>
    <property type="match status" value="1"/>
</dbReference>
<evidence type="ECO:0000313" key="10">
    <source>
        <dbReference type="EMBL" id="CAF3720231.1"/>
    </source>
</evidence>
<dbReference type="AlphaFoldDB" id="A0A814CPA0"/>
<evidence type="ECO:0000256" key="2">
    <source>
        <dbReference type="ARBA" id="ARBA00005156"/>
    </source>
</evidence>
<evidence type="ECO:0000313" key="8">
    <source>
        <dbReference type="EMBL" id="CAF0943958.1"/>
    </source>
</evidence>
<reference evidence="8" key="1">
    <citation type="submission" date="2021-02" db="EMBL/GenBank/DDBJ databases">
        <authorList>
            <person name="Nowell W R."/>
        </authorList>
    </citation>
    <scope>NUCLEOTIDE SEQUENCE</scope>
</reference>
<evidence type="ECO:0000256" key="6">
    <source>
        <dbReference type="ARBA" id="ARBA00023014"/>
    </source>
</evidence>
<comment type="cofactor">
    <cofactor evidence="1">
        <name>[4Fe-4S] cluster</name>
        <dbReference type="ChEBI" id="CHEBI:49883"/>
    </cofactor>
</comment>
<dbReference type="SFLD" id="SFLDS00032">
    <property type="entry name" value="Radical_SAM_3-amino-3-carboxyp"/>
    <property type="match status" value="1"/>
</dbReference>
<comment type="similarity">
    <text evidence="3">Belongs to the DPH1/DPH2 family. DPH2 subfamily.</text>
</comment>
<keyword evidence="5" id="KW-0408">Iron</keyword>
<dbReference type="Proteomes" id="UP000677228">
    <property type="component" value="Unassembled WGS sequence"/>
</dbReference>
<dbReference type="GO" id="GO:0017183">
    <property type="term" value="P:protein histidyl modification to diphthamide"/>
    <property type="evidence" value="ECO:0007669"/>
    <property type="project" value="UniProtKB-UniPathway"/>
</dbReference>
<evidence type="ECO:0000256" key="4">
    <source>
        <dbReference type="ARBA" id="ARBA00022723"/>
    </source>
</evidence>
<dbReference type="Proteomes" id="UP000681722">
    <property type="component" value="Unassembled WGS sequence"/>
</dbReference>